<dbReference type="PROSITE" id="PS50104">
    <property type="entry name" value="TIR"/>
    <property type="match status" value="1"/>
</dbReference>
<name>A0A922D7H2_CARIL</name>
<evidence type="ECO:0000256" key="3">
    <source>
        <dbReference type="ARBA" id="ARBA00023027"/>
    </source>
</evidence>
<dbReference type="GO" id="GO:0006952">
    <property type="term" value="P:defense response"/>
    <property type="evidence" value="ECO:0007669"/>
    <property type="project" value="InterPro"/>
</dbReference>
<dbReference type="GO" id="GO:0043531">
    <property type="term" value="F:ADP binding"/>
    <property type="evidence" value="ECO:0007669"/>
    <property type="project" value="InterPro"/>
</dbReference>
<sequence length="1090" mass="125542">MALQPALPWVYDVFLSFRGEDVRQNFISHLYDALCKKGINTYIDEHLERGKEISPTLLKVIEDSRISIIILSENYASSMWCLEELMKILECREMKQQIVLPVFYKVRPSIVRRQKKNYGEALANYKDNLNDDTKVDSWKAALKEVANLSRFHLKKDGNESEFIHSIIQLVDSKIINQTYFEVANHPIGVVSRVQHVYSLLSIGENDIVHMVGISGVGGIGKTTIAKAIYNIISSNFEGSCFVRNVRETSKSEYGLVQLQETLLSDILGASSVCNIGHVDRGINVIKNKLCYKRVLLILDDVDDWEQLKALARNRDWFGSGSRIIITTRDKNLLSNYEVDATYEVEELNHYEALELFSLCAFKTKKPLDNYVELTQRIIRYAGGLPLALEVLGLDLRGRSIHEWESALGEYKRIPHEKIQKIHRMSYDGLRESEKKIFLDIACFFKGEDVDYVVKILDSCALSPNIGIKKLMDKCLITIDDCNKFEMHDLLQDMGREIVREESPKEPGGRSRLWYHEDIRHVLEENTGTNQIEGILIDLPKKDMIYLSSEAFMKMKNLKYFINRNARFSGSPSYLSNELRVLNWVEYPSPSLPYNFHGRKPVDLRISDSLLKELGVGFQNFQNLARMDFSRCEFLKKIPDLSQIPNLEWLDVADCTKLTSLPTKLKFRYLKCLRVDGCLNLQNFPEIEFERECLRHLSLANTNIKELPLSIGHLSGIEVLHLRGCKNLLHLPTGILRFRRLKGLRLAGCSKVVFISNILKDDCCSIDLPMLECLDLENCHLPDPDILMRLNRYFTLRHLILSRSDIIRLPECITMFFNLTFLELIDCKKLQEIPALPPNIQIVDITGCMSLERFLDALKEYFRNHSGNIIFLGNRIPEWFIHTKQSSKNWILDRFDDLEPPSANMNQDCSYFKQTLSFSICRITINGLKTLENIRGVAICVVLEPILKIYPQRGTTLMVTTRRDVFPYIKFLSGQHVYLRGSDAHVWLNYTILDDHMNPFNLEFEVSSIRKPVFFKSCGVHLIFKNEKEGEDHPGFLHLMDGIGGSKRRRVDDECYLESTSCPQPNRDSSTLAINFEFRGYSEQFGGGTFK</sequence>
<reference evidence="5" key="1">
    <citation type="submission" date="2021-01" db="EMBL/GenBank/DDBJ databases">
        <authorList>
            <person name="Lovell J.T."/>
            <person name="Bentley N."/>
            <person name="Bhattarai G."/>
            <person name="Jenkins J.W."/>
            <person name="Sreedasyam A."/>
            <person name="Alarcon Y."/>
            <person name="Bock C."/>
            <person name="Boston L."/>
            <person name="Carlson J."/>
            <person name="Cervantes K."/>
            <person name="Clermont K."/>
            <person name="Krom N."/>
            <person name="Kubenka K."/>
            <person name="Mamidi S."/>
            <person name="Mattison C."/>
            <person name="Monteros M."/>
            <person name="Pisani C."/>
            <person name="Plott C."/>
            <person name="Rajasekar S."/>
            <person name="Rhein H.S."/>
            <person name="Rohla C."/>
            <person name="Song M."/>
            <person name="Hilaire R.S."/>
            <person name="Shu S."/>
            <person name="Wells L."/>
            <person name="Wang X."/>
            <person name="Webber J."/>
            <person name="Heerema R.J."/>
            <person name="Klein P."/>
            <person name="Conner P."/>
            <person name="Grauke L."/>
            <person name="Grimwood J."/>
            <person name="Schmutz J."/>
            <person name="Randall J.J."/>
        </authorList>
    </citation>
    <scope>NUCLEOTIDE SEQUENCE</scope>
    <source>
        <tissue evidence="5">Leaf</tissue>
    </source>
</reference>
<dbReference type="Pfam" id="PF00931">
    <property type="entry name" value="NB-ARC"/>
    <property type="match status" value="1"/>
</dbReference>
<evidence type="ECO:0000259" key="4">
    <source>
        <dbReference type="PROSITE" id="PS50104"/>
    </source>
</evidence>
<proteinExistence type="predicted"/>
<accession>A0A922D7H2</accession>
<dbReference type="Pfam" id="PF01582">
    <property type="entry name" value="TIR"/>
    <property type="match status" value="1"/>
</dbReference>
<dbReference type="SMART" id="SM00255">
    <property type="entry name" value="TIR"/>
    <property type="match status" value="1"/>
</dbReference>
<dbReference type="InterPro" id="IPR000157">
    <property type="entry name" value="TIR_dom"/>
</dbReference>
<evidence type="ECO:0000256" key="1">
    <source>
        <dbReference type="ARBA" id="ARBA00022737"/>
    </source>
</evidence>
<dbReference type="FunFam" id="3.40.50.10140:FF:000007">
    <property type="entry name" value="Disease resistance protein (TIR-NBS-LRR class)"/>
    <property type="match status" value="1"/>
</dbReference>
<dbReference type="GO" id="GO:0007165">
    <property type="term" value="P:signal transduction"/>
    <property type="evidence" value="ECO:0007669"/>
    <property type="project" value="InterPro"/>
</dbReference>
<dbReference type="Proteomes" id="UP000811246">
    <property type="component" value="Chromosome 15"/>
</dbReference>
<dbReference type="InterPro" id="IPR002182">
    <property type="entry name" value="NB-ARC"/>
</dbReference>
<gene>
    <name evidence="5" type="ORF">I3842_15G108900</name>
</gene>
<comment type="caution">
    <text evidence="5">The sequence shown here is derived from an EMBL/GenBank/DDBJ whole genome shotgun (WGS) entry which is preliminary data.</text>
</comment>
<dbReference type="InterPro" id="IPR058546">
    <property type="entry name" value="RPS4B/Roq1-like_LRR"/>
</dbReference>
<evidence type="ECO:0000256" key="2">
    <source>
        <dbReference type="ARBA" id="ARBA00022821"/>
    </source>
</evidence>
<organism evidence="5 6">
    <name type="scientific">Carya illinoinensis</name>
    <name type="common">Pecan</name>
    <dbReference type="NCBI Taxonomy" id="32201"/>
    <lineage>
        <taxon>Eukaryota</taxon>
        <taxon>Viridiplantae</taxon>
        <taxon>Streptophyta</taxon>
        <taxon>Embryophyta</taxon>
        <taxon>Tracheophyta</taxon>
        <taxon>Spermatophyta</taxon>
        <taxon>Magnoliopsida</taxon>
        <taxon>eudicotyledons</taxon>
        <taxon>Gunneridae</taxon>
        <taxon>Pentapetalae</taxon>
        <taxon>rosids</taxon>
        <taxon>fabids</taxon>
        <taxon>Fagales</taxon>
        <taxon>Juglandaceae</taxon>
        <taxon>Carya</taxon>
    </lineage>
</organism>
<dbReference type="AlphaFoldDB" id="A0A922D7H2"/>
<dbReference type="EMBL" id="CM031839">
    <property type="protein sequence ID" value="KAG6675554.1"/>
    <property type="molecule type" value="Genomic_DNA"/>
</dbReference>
<keyword evidence="2" id="KW-0611">Plant defense</keyword>
<dbReference type="PANTHER" id="PTHR11017">
    <property type="entry name" value="LEUCINE-RICH REPEAT-CONTAINING PROTEIN"/>
    <property type="match status" value="1"/>
</dbReference>
<protein>
    <recommendedName>
        <fullName evidence="4">TIR domain-containing protein</fullName>
    </recommendedName>
</protein>
<dbReference type="InterPro" id="IPR058192">
    <property type="entry name" value="WHD_ROQ1-like"/>
</dbReference>
<keyword evidence="3" id="KW-0520">NAD</keyword>
<dbReference type="InterPro" id="IPR044974">
    <property type="entry name" value="Disease_R_plants"/>
</dbReference>
<dbReference type="Pfam" id="PF23286">
    <property type="entry name" value="LRR_13"/>
    <property type="match status" value="1"/>
</dbReference>
<feature type="domain" description="TIR" evidence="4">
    <location>
        <begin position="9"/>
        <end position="174"/>
    </location>
</feature>
<keyword evidence="1" id="KW-0677">Repeat</keyword>
<dbReference type="PANTHER" id="PTHR11017:SF570">
    <property type="entry name" value="DISEASE RESISTANCE PROTEIN (TIR-NBS CLASS)-RELATED"/>
    <property type="match status" value="1"/>
</dbReference>
<evidence type="ECO:0000313" key="6">
    <source>
        <dbReference type="Proteomes" id="UP000811246"/>
    </source>
</evidence>
<evidence type="ECO:0000313" key="5">
    <source>
        <dbReference type="EMBL" id="KAG6675554.1"/>
    </source>
</evidence>
<dbReference type="Pfam" id="PF23282">
    <property type="entry name" value="WHD_ROQ1"/>
    <property type="match status" value="1"/>
</dbReference>